<dbReference type="InterPro" id="IPR036259">
    <property type="entry name" value="MFS_trans_sf"/>
</dbReference>
<name>A0ABW4JHA8_9BACL</name>
<protein>
    <submittedName>
        <fullName evidence="9">MFS transporter</fullName>
    </submittedName>
</protein>
<sequence>MSTVLEKTPGYSELIQIPAFSIFWAGRIVSGLGDILFTMATMWYVLSTTNSALKTALVPLVPMLSFIILAVPLGTVADRLPKKVILVGSDVISGVIVGCVYLLMIWHHASAVEIYTANLLLSVAGMLFSPAEQAALPNILPDRERQLAPANGLLSATSQAITLLGYGVGGLIVAWLHPGNAVLLDGISFFLSAISFVLLSIPALRAKASQGVLGFLRDSSEGIRFIWRKRTLRVLVCFGAIVNMTGAPIQIFTSVFSKEVLHAGVAGYGYLEAAAAAGGLVASLLSGKLAHRLRLWQWMTVSFLTGGLSLFFMALFPSLWLAIALFGIATAGSSLLNIPLATSLQLLAPEDMRGRVMSSFGLFFSSANPVGLIAGGWLINVLGARFLFSIVGVLGGISGIISLFFRTFRDDDELNRGFDSSTSA</sequence>
<dbReference type="InterPro" id="IPR011701">
    <property type="entry name" value="MFS"/>
</dbReference>
<dbReference type="Gene3D" id="1.20.1250.20">
    <property type="entry name" value="MFS general substrate transporter like domains"/>
    <property type="match status" value="2"/>
</dbReference>
<feature type="transmembrane region" description="Helical" evidence="7">
    <location>
        <begin position="234"/>
        <end position="256"/>
    </location>
</feature>
<evidence type="ECO:0000313" key="10">
    <source>
        <dbReference type="Proteomes" id="UP001597079"/>
    </source>
</evidence>
<evidence type="ECO:0000256" key="6">
    <source>
        <dbReference type="ARBA" id="ARBA00023136"/>
    </source>
</evidence>
<evidence type="ECO:0000256" key="5">
    <source>
        <dbReference type="ARBA" id="ARBA00022989"/>
    </source>
</evidence>
<feature type="transmembrane region" description="Helical" evidence="7">
    <location>
        <begin position="152"/>
        <end position="176"/>
    </location>
</feature>
<comment type="subcellular location">
    <subcellularLocation>
        <location evidence="1">Cell membrane</location>
        <topology evidence="1">Multi-pass membrane protein</topology>
    </subcellularLocation>
</comment>
<feature type="transmembrane region" description="Helical" evidence="7">
    <location>
        <begin position="21"/>
        <end position="45"/>
    </location>
</feature>
<feature type="transmembrane region" description="Helical" evidence="7">
    <location>
        <begin position="57"/>
        <end position="77"/>
    </location>
</feature>
<dbReference type="Proteomes" id="UP001597079">
    <property type="component" value="Unassembled WGS sequence"/>
</dbReference>
<feature type="transmembrane region" description="Helical" evidence="7">
    <location>
        <begin position="360"/>
        <end position="380"/>
    </location>
</feature>
<reference evidence="10" key="1">
    <citation type="journal article" date="2019" name="Int. J. Syst. Evol. Microbiol.">
        <title>The Global Catalogue of Microorganisms (GCM) 10K type strain sequencing project: providing services to taxonomists for standard genome sequencing and annotation.</title>
        <authorList>
            <consortium name="The Broad Institute Genomics Platform"/>
            <consortium name="The Broad Institute Genome Sequencing Center for Infectious Disease"/>
            <person name="Wu L."/>
            <person name="Ma J."/>
        </authorList>
    </citation>
    <scope>NUCLEOTIDE SEQUENCE [LARGE SCALE GENOMIC DNA]</scope>
    <source>
        <strain evidence="10">CGMCC 1.12286</strain>
    </source>
</reference>
<organism evidence="9 10">
    <name type="scientific">Alicyclobacillus fodiniaquatilis</name>
    <dbReference type="NCBI Taxonomy" id="1661150"/>
    <lineage>
        <taxon>Bacteria</taxon>
        <taxon>Bacillati</taxon>
        <taxon>Bacillota</taxon>
        <taxon>Bacilli</taxon>
        <taxon>Bacillales</taxon>
        <taxon>Alicyclobacillaceae</taxon>
        <taxon>Alicyclobacillus</taxon>
    </lineage>
</organism>
<keyword evidence="10" id="KW-1185">Reference proteome</keyword>
<dbReference type="PANTHER" id="PTHR23513:SF6">
    <property type="entry name" value="MAJOR FACILITATOR SUPERFAMILY ASSOCIATED DOMAIN-CONTAINING PROTEIN"/>
    <property type="match status" value="1"/>
</dbReference>
<feature type="transmembrane region" description="Helical" evidence="7">
    <location>
        <begin position="386"/>
        <end position="405"/>
    </location>
</feature>
<comment type="caution">
    <text evidence="9">The sequence shown here is derived from an EMBL/GenBank/DDBJ whole genome shotgun (WGS) entry which is preliminary data.</text>
</comment>
<keyword evidence="4 7" id="KW-0812">Transmembrane</keyword>
<feature type="transmembrane region" description="Helical" evidence="7">
    <location>
        <begin position="84"/>
        <end position="106"/>
    </location>
</feature>
<keyword evidence="6 7" id="KW-0472">Membrane</keyword>
<dbReference type="SUPFAM" id="SSF103473">
    <property type="entry name" value="MFS general substrate transporter"/>
    <property type="match status" value="1"/>
</dbReference>
<evidence type="ECO:0000259" key="8">
    <source>
        <dbReference type="PROSITE" id="PS50850"/>
    </source>
</evidence>
<dbReference type="RefSeq" id="WP_377942929.1">
    <property type="nucleotide sequence ID" value="NZ_JBHUCX010000024.1"/>
</dbReference>
<feature type="transmembrane region" description="Helical" evidence="7">
    <location>
        <begin position="112"/>
        <end position="131"/>
    </location>
</feature>
<feature type="transmembrane region" description="Helical" evidence="7">
    <location>
        <begin position="182"/>
        <end position="201"/>
    </location>
</feature>
<proteinExistence type="predicted"/>
<dbReference type="EMBL" id="JBHUCX010000024">
    <property type="protein sequence ID" value="MFD1675066.1"/>
    <property type="molecule type" value="Genomic_DNA"/>
</dbReference>
<evidence type="ECO:0000256" key="2">
    <source>
        <dbReference type="ARBA" id="ARBA00022448"/>
    </source>
</evidence>
<evidence type="ECO:0000256" key="1">
    <source>
        <dbReference type="ARBA" id="ARBA00004651"/>
    </source>
</evidence>
<dbReference type="Pfam" id="PF07690">
    <property type="entry name" value="MFS_1"/>
    <property type="match status" value="1"/>
</dbReference>
<keyword evidence="5 7" id="KW-1133">Transmembrane helix</keyword>
<gene>
    <name evidence="9" type="ORF">ACFSB2_10210</name>
</gene>
<feature type="transmembrane region" description="Helical" evidence="7">
    <location>
        <begin position="268"/>
        <end position="286"/>
    </location>
</feature>
<dbReference type="InterPro" id="IPR020846">
    <property type="entry name" value="MFS_dom"/>
</dbReference>
<evidence type="ECO:0000256" key="4">
    <source>
        <dbReference type="ARBA" id="ARBA00022692"/>
    </source>
</evidence>
<evidence type="ECO:0000256" key="3">
    <source>
        <dbReference type="ARBA" id="ARBA00022475"/>
    </source>
</evidence>
<evidence type="ECO:0000256" key="7">
    <source>
        <dbReference type="SAM" id="Phobius"/>
    </source>
</evidence>
<keyword evidence="3" id="KW-1003">Cell membrane</keyword>
<dbReference type="CDD" id="cd06173">
    <property type="entry name" value="MFS_MefA_like"/>
    <property type="match status" value="1"/>
</dbReference>
<evidence type="ECO:0000313" key="9">
    <source>
        <dbReference type="EMBL" id="MFD1675066.1"/>
    </source>
</evidence>
<accession>A0ABW4JHA8</accession>
<dbReference type="PROSITE" id="PS50850">
    <property type="entry name" value="MFS"/>
    <property type="match status" value="1"/>
</dbReference>
<feature type="domain" description="Major facilitator superfamily (MFS) profile" evidence="8">
    <location>
        <begin position="181"/>
        <end position="424"/>
    </location>
</feature>
<dbReference type="PANTHER" id="PTHR23513">
    <property type="entry name" value="INTEGRAL MEMBRANE EFFLUX PROTEIN-RELATED"/>
    <property type="match status" value="1"/>
</dbReference>
<keyword evidence="2" id="KW-0813">Transport</keyword>